<evidence type="ECO:0000313" key="5">
    <source>
        <dbReference type="Proteomes" id="UP001629249"/>
    </source>
</evidence>
<dbReference type="Pfam" id="PF13561">
    <property type="entry name" value="adh_short_C2"/>
    <property type="match status" value="1"/>
</dbReference>
<gene>
    <name evidence="4" type="ORF">PQR66_22570</name>
</gene>
<feature type="domain" description="Ketoreductase" evidence="3">
    <location>
        <begin position="8"/>
        <end position="198"/>
    </location>
</feature>
<comment type="similarity">
    <text evidence="1">Belongs to the short-chain dehydrogenases/reductases (SDR) family.</text>
</comment>
<dbReference type="SMART" id="SM00822">
    <property type="entry name" value="PKS_KR"/>
    <property type="match status" value="1"/>
</dbReference>
<evidence type="ECO:0000256" key="1">
    <source>
        <dbReference type="ARBA" id="ARBA00006484"/>
    </source>
</evidence>
<dbReference type="EMBL" id="JAQQFN010000018">
    <property type="protein sequence ID" value="MFL9885839.1"/>
    <property type="molecule type" value="Genomic_DNA"/>
</dbReference>
<keyword evidence="2" id="KW-0560">Oxidoreductase</keyword>
<proteinExistence type="inferred from homology"/>
<dbReference type="Gene3D" id="3.40.50.720">
    <property type="entry name" value="NAD(P)-binding Rossmann-like Domain"/>
    <property type="match status" value="1"/>
</dbReference>
<keyword evidence="5" id="KW-1185">Reference proteome</keyword>
<comment type="caution">
    <text evidence="4">The sequence shown here is derived from an EMBL/GenBank/DDBJ whole genome shotgun (WGS) entry which is preliminary data.</text>
</comment>
<dbReference type="PRINTS" id="PR00080">
    <property type="entry name" value="SDRFAMILY"/>
</dbReference>
<reference evidence="4 5" key="1">
    <citation type="journal article" date="2024" name="Chem. Sci.">
        <title>Discovery of megapolipeptins by genome mining of a Burkholderiales bacteria collection.</title>
        <authorList>
            <person name="Paulo B.S."/>
            <person name="Recchia M.J.J."/>
            <person name="Lee S."/>
            <person name="Fergusson C.H."/>
            <person name="Romanowski S.B."/>
            <person name="Hernandez A."/>
            <person name="Krull N."/>
            <person name="Liu D.Y."/>
            <person name="Cavanagh H."/>
            <person name="Bos A."/>
            <person name="Gray C.A."/>
            <person name="Murphy B.T."/>
            <person name="Linington R.G."/>
            <person name="Eustaquio A.S."/>
        </authorList>
    </citation>
    <scope>NUCLEOTIDE SEQUENCE [LARGE SCALE GENOMIC DNA]</scope>
    <source>
        <strain evidence="4 5">RL16-012-BIC-B</strain>
    </source>
</reference>
<protein>
    <submittedName>
        <fullName evidence="4">SDR family oxidoreductase</fullName>
    </submittedName>
</protein>
<dbReference type="SUPFAM" id="SSF51735">
    <property type="entry name" value="NAD(P)-binding Rossmann-fold domains"/>
    <property type="match status" value="1"/>
</dbReference>
<dbReference type="InterPro" id="IPR036291">
    <property type="entry name" value="NAD(P)-bd_dom_sf"/>
</dbReference>
<dbReference type="CDD" id="cd05233">
    <property type="entry name" value="SDR_c"/>
    <property type="match status" value="1"/>
</dbReference>
<evidence type="ECO:0000256" key="2">
    <source>
        <dbReference type="ARBA" id="ARBA00023002"/>
    </source>
</evidence>
<evidence type="ECO:0000313" key="4">
    <source>
        <dbReference type="EMBL" id="MFL9885839.1"/>
    </source>
</evidence>
<evidence type="ECO:0000259" key="3">
    <source>
        <dbReference type="SMART" id="SM00822"/>
    </source>
</evidence>
<dbReference type="InterPro" id="IPR057326">
    <property type="entry name" value="KR_dom"/>
</dbReference>
<accession>A0ABW8ZUI0</accession>
<organism evidence="4 5">
    <name type="scientific">Paraburkholderia agricolaris</name>
    <dbReference type="NCBI Taxonomy" id="2152888"/>
    <lineage>
        <taxon>Bacteria</taxon>
        <taxon>Pseudomonadati</taxon>
        <taxon>Pseudomonadota</taxon>
        <taxon>Betaproteobacteria</taxon>
        <taxon>Burkholderiales</taxon>
        <taxon>Burkholderiaceae</taxon>
        <taxon>Paraburkholderia</taxon>
    </lineage>
</organism>
<dbReference type="NCBIfam" id="NF005559">
    <property type="entry name" value="PRK07231.1"/>
    <property type="match status" value="1"/>
</dbReference>
<dbReference type="PRINTS" id="PR00081">
    <property type="entry name" value="GDHRDH"/>
</dbReference>
<name>A0ABW8ZUI0_9BURK</name>
<dbReference type="Proteomes" id="UP001629249">
    <property type="component" value="Unassembled WGS sequence"/>
</dbReference>
<dbReference type="PANTHER" id="PTHR24321">
    <property type="entry name" value="DEHYDROGENASES, SHORT CHAIN"/>
    <property type="match status" value="1"/>
</dbReference>
<dbReference type="PANTHER" id="PTHR24321:SF11">
    <property type="entry name" value="BLR0893 PROTEIN"/>
    <property type="match status" value="1"/>
</dbReference>
<dbReference type="InterPro" id="IPR002347">
    <property type="entry name" value="SDR_fam"/>
</dbReference>
<sequence length="253" mass="26344">MNITFEGQVALVTGAGSGMGLTTAQAFAEAGAAVVLADFNEAAVRSAAEQLVSEGHKAIAVRCDVADEAQVKEMVDLTVATFGRLDAAYNNAGINSPVAETADASSEEYERVMAVNLRGVWNCMKYELQQMRKQGSGAIVNCSSLGGLVGIAGRGVYHASKHGVLGLTKSAGLEYAARGIRINAICPGIIATPMVTGMIEREPEAMDALMKEQPIGRLGRPEEIASAVLWLCSPGASFVIGHALAVDGGYTVR</sequence>
<dbReference type="RefSeq" id="WP_153139404.1">
    <property type="nucleotide sequence ID" value="NZ_JAQQFH010000057.1"/>
</dbReference>